<dbReference type="InterPro" id="IPR016037">
    <property type="entry name" value="DHQ_synth_AroB"/>
</dbReference>
<evidence type="ECO:0000256" key="1">
    <source>
        <dbReference type="ARBA" id="ARBA00001393"/>
    </source>
</evidence>
<feature type="binding site" evidence="19">
    <location>
        <position position="202"/>
    </location>
    <ligand>
        <name>Zn(2+)</name>
        <dbReference type="ChEBI" id="CHEBI:29105"/>
    </ligand>
</feature>
<feature type="binding site" evidence="19">
    <location>
        <position position="160"/>
    </location>
    <ligand>
        <name>NAD(+)</name>
        <dbReference type="ChEBI" id="CHEBI:57540"/>
    </ligand>
</feature>
<evidence type="ECO:0000256" key="16">
    <source>
        <dbReference type="ARBA" id="ARBA00023141"/>
    </source>
</evidence>
<dbReference type="GO" id="GO:0008652">
    <property type="term" value="P:amino acid biosynthetic process"/>
    <property type="evidence" value="ECO:0007669"/>
    <property type="project" value="UniProtKB-KW"/>
</dbReference>
<comment type="similarity">
    <text evidence="7 19">Belongs to the sugar phosphate cyclases superfamily. Dehydroquinate synthase family.</text>
</comment>
<name>A0A1U7CM39_9BACT</name>
<dbReference type="Gene3D" id="1.20.1090.10">
    <property type="entry name" value="Dehydroquinate synthase-like - alpha domain"/>
    <property type="match status" value="1"/>
</dbReference>
<protein>
    <recommendedName>
        <fullName evidence="9 19">3-dehydroquinate synthase</fullName>
        <shortName evidence="19">DHQS</shortName>
        <ecNumber evidence="8 19">4.2.3.4</ecNumber>
    </recommendedName>
</protein>
<dbReference type="UniPathway" id="UPA00053">
    <property type="reaction ID" value="UER00085"/>
</dbReference>
<dbReference type="PANTHER" id="PTHR43622:SF7">
    <property type="entry name" value="3-DEHYDROQUINATE SYNTHASE, CHLOROPLASTIC"/>
    <property type="match status" value="1"/>
</dbReference>
<dbReference type="PANTHER" id="PTHR43622">
    <property type="entry name" value="3-DEHYDROQUINATE SYNTHASE"/>
    <property type="match status" value="1"/>
</dbReference>
<dbReference type="InterPro" id="IPR030960">
    <property type="entry name" value="DHQS/DOIS_N"/>
</dbReference>
<evidence type="ECO:0000313" key="22">
    <source>
        <dbReference type="EMBL" id="APW59976.1"/>
    </source>
</evidence>
<dbReference type="GO" id="GO:0005737">
    <property type="term" value="C:cytoplasm"/>
    <property type="evidence" value="ECO:0007669"/>
    <property type="project" value="UniProtKB-SubCell"/>
</dbReference>
<keyword evidence="17 19" id="KW-0456">Lyase</keyword>
<keyword evidence="13 19" id="KW-0547">Nucleotide-binding</keyword>
<keyword evidence="11 19" id="KW-0028">Amino-acid biosynthesis</keyword>
<evidence type="ECO:0000256" key="4">
    <source>
        <dbReference type="ARBA" id="ARBA00003485"/>
    </source>
</evidence>
<evidence type="ECO:0000259" key="20">
    <source>
        <dbReference type="Pfam" id="PF01761"/>
    </source>
</evidence>
<reference evidence="23" key="1">
    <citation type="submission" date="2016-12" db="EMBL/GenBank/DDBJ databases">
        <title>Comparative genomics of four Isosphaeraceae planctomycetes: a common pool of plasmids and glycoside hydrolase genes.</title>
        <authorList>
            <person name="Ivanova A."/>
        </authorList>
    </citation>
    <scope>NUCLEOTIDE SEQUENCE [LARGE SCALE GENOMIC DNA]</scope>
    <source>
        <strain evidence="23">PX4</strain>
    </source>
</reference>
<evidence type="ECO:0000256" key="13">
    <source>
        <dbReference type="ARBA" id="ARBA00022741"/>
    </source>
</evidence>
<evidence type="ECO:0000256" key="15">
    <source>
        <dbReference type="ARBA" id="ARBA00023027"/>
    </source>
</evidence>
<gene>
    <name evidence="19 22" type="primary">aroB</name>
    <name evidence="22" type="ORF">BSF38_01437</name>
</gene>
<dbReference type="KEGG" id="pbor:BSF38_01437"/>
<dbReference type="GO" id="GO:0003856">
    <property type="term" value="F:3-dehydroquinate synthase activity"/>
    <property type="evidence" value="ECO:0007669"/>
    <property type="project" value="UniProtKB-UniRule"/>
</dbReference>
<evidence type="ECO:0000256" key="11">
    <source>
        <dbReference type="ARBA" id="ARBA00022605"/>
    </source>
</evidence>
<dbReference type="GO" id="GO:0046872">
    <property type="term" value="F:metal ion binding"/>
    <property type="evidence" value="ECO:0007669"/>
    <property type="project" value="UniProtKB-KW"/>
</dbReference>
<comment type="caution">
    <text evidence="19">Lacks conserved residue(s) required for the propagation of feature annotation.</text>
</comment>
<dbReference type="HAMAP" id="MF_00110">
    <property type="entry name" value="DHQ_synthase"/>
    <property type="match status" value="1"/>
</dbReference>
<keyword evidence="12 19" id="KW-0479">Metal-binding</keyword>
<feature type="binding site" evidence="19">
    <location>
        <begin position="147"/>
        <end position="148"/>
    </location>
    <ligand>
        <name>NAD(+)</name>
        <dbReference type="ChEBI" id="CHEBI:57540"/>
    </ligand>
</feature>
<evidence type="ECO:0000256" key="7">
    <source>
        <dbReference type="ARBA" id="ARBA00005412"/>
    </source>
</evidence>
<feature type="binding site" evidence="19">
    <location>
        <begin position="187"/>
        <end position="190"/>
    </location>
    <ligand>
        <name>NAD(+)</name>
        <dbReference type="ChEBI" id="CHEBI:57540"/>
    </ligand>
</feature>
<dbReference type="NCBIfam" id="TIGR01357">
    <property type="entry name" value="aroB"/>
    <property type="match status" value="1"/>
</dbReference>
<dbReference type="EMBL" id="CP019082">
    <property type="protein sequence ID" value="APW59976.1"/>
    <property type="molecule type" value="Genomic_DNA"/>
</dbReference>
<evidence type="ECO:0000256" key="18">
    <source>
        <dbReference type="ARBA" id="ARBA00023285"/>
    </source>
</evidence>
<dbReference type="InterPro" id="IPR056179">
    <property type="entry name" value="DHQS_C"/>
</dbReference>
<keyword evidence="16 19" id="KW-0057">Aromatic amino acid biosynthesis</keyword>
<evidence type="ECO:0000256" key="9">
    <source>
        <dbReference type="ARBA" id="ARBA00017684"/>
    </source>
</evidence>
<comment type="cofactor">
    <cofactor evidence="2 19">
        <name>NAD(+)</name>
        <dbReference type="ChEBI" id="CHEBI:57540"/>
    </cofactor>
</comment>
<dbReference type="GO" id="GO:0009423">
    <property type="term" value="P:chorismate biosynthetic process"/>
    <property type="evidence" value="ECO:0007669"/>
    <property type="project" value="UniProtKB-UniRule"/>
</dbReference>
<comment type="pathway">
    <text evidence="6 19">Metabolic intermediate biosynthesis; chorismate biosynthesis; chorismate from D-erythrose 4-phosphate and phosphoenolpyruvate: step 2/7.</text>
</comment>
<evidence type="ECO:0000256" key="17">
    <source>
        <dbReference type="ARBA" id="ARBA00023239"/>
    </source>
</evidence>
<dbReference type="InterPro" id="IPR030963">
    <property type="entry name" value="DHQ_synth_fam"/>
</dbReference>
<evidence type="ECO:0000256" key="3">
    <source>
        <dbReference type="ARBA" id="ARBA00001947"/>
    </source>
</evidence>
<comment type="subcellular location">
    <subcellularLocation>
        <location evidence="5 19">Cytoplasm</location>
    </subcellularLocation>
</comment>
<evidence type="ECO:0000256" key="5">
    <source>
        <dbReference type="ARBA" id="ARBA00004496"/>
    </source>
</evidence>
<keyword evidence="23" id="KW-1185">Reference proteome</keyword>
<evidence type="ECO:0000259" key="21">
    <source>
        <dbReference type="Pfam" id="PF24621"/>
    </source>
</evidence>
<comment type="cofactor">
    <cofactor evidence="19">
        <name>Co(2+)</name>
        <dbReference type="ChEBI" id="CHEBI:48828"/>
    </cofactor>
    <cofactor evidence="19">
        <name>Zn(2+)</name>
        <dbReference type="ChEBI" id="CHEBI:29105"/>
    </cofactor>
    <text evidence="19">Binds 1 divalent metal cation per subunit. Can use either Co(2+) or Zn(2+).</text>
</comment>
<feature type="binding site" evidence="19">
    <location>
        <position position="266"/>
    </location>
    <ligand>
        <name>Zn(2+)</name>
        <dbReference type="ChEBI" id="CHEBI:29105"/>
    </ligand>
</feature>
<keyword evidence="15 19" id="KW-0520">NAD</keyword>
<dbReference type="GO" id="GO:0009073">
    <property type="term" value="P:aromatic amino acid family biosynthetic process"/>
    <property type="evidence" value="ECO:0007669"/>
    <property type="project" value="UniProtKB-KW"/>
</dbReference>
<evidence type="ECO:0000256" key="8">
    <source>
        <dbReference type="ARBA" id="ARBA00013031"/>
    </source>
</evidence>
<dbReference type="AlphaFoldDB" id="A0A1U7CM39"/>
<dbReference type="Pfam" id="PF01761">
    <property type="entry name" value="DHQ_synthase"/>
    <property type="match status" value="1"/>
</dbReference>
<evidence type="ECO:0000313" key="23">
    <source>
        <dbReference type="Proteomes" id="UP000186309"/>
    </source>
</evidence>
<dbReference type="STRING" id="1387353.BSF38_01437"/>
<comment type="function">
    <text evidence="4 19">Catalyzes the conversion of 3-deoxy-D-arabino-heptulosonate 7-phosphate (DAHP) to dehydroquinate (DHQ).</text>
</comment>
<keyword evidence="14 19" id="KW-0862">Zinc</keyword>
<evidence type="ECO:0000256" key="6">
    <source>
        <dbReference type="ARBA" id="ARBA00004661"/>
    </source>
</evidence>
<dbReference type="EC" id="4.2.3.4" evidence="8 19"/>
<feature type="binding site" evidence="19">
    <location>
        <position position="284"/>
    </location>
    <ligand>
        <name>Zn(2+)</name>
        <dbReference type="ChEBI" id="CHEBI:29105"/>
    </ligand>
</feature>
<sequence>MNHSDDDSRRLTVNVALGPRSYDVVVTHDRPAELSATASAWLERSWAGRSCRRALIMTDEHVATLPPVANVRDALGALKIEVETVAVPPGEASKGLATASELYDRLIAMKADRHTLIVAVGGGVIGDLAGFVAATYARGLPLVMVPTTLLSQVDSSVGGKVGVNHPQAKNIIGAFHQPIGVWIDTATLDTLPVRELRCGLAEVVKYGVILDAPFFEELEGRAGEVLDRRPEALRRIIARSCELKAMVVTQDEREETGLRAVLNFGHTIGHAVEAVAGYGGGFQHGEAVAVGMVAECRLAERLGWIGPDLTARLTTLLERFGLPTSLAGLDPEALLDAMGRDKKNRDGRIRLVLPRRLGAVELTDAATIDDLLDVLRDLCRTAS</sequence>
<keyword evidence="10 19" id="KW-0963">Cytoplasm</keyword>
<feature type="binding site" evidence="19">
    <location>
        <begin position="123"/>
        <end position="127"/>
    </location>
    <ligand>
        <name>NAD(+)</name>
        <dbReference type="ChEBI" id="CHEBI:57540"/>
    </ligand>
</feature>
<feature type="domain" description="3-dehydroquinate synthase N-terminal" evidence="20">
    <location>
        <begin position="85"/>
        <end position="197"/>
    </location>
</feature>
<dbReference type="Gene3D" id="3.40.50.1970">
    <property type="match status" value="1"/>
</dbReference>
<evidence type="ECO:0000256" key="14">
    <source>
        <dbReference type="ARBA" id="ARBA00022833"/>
    </source>
</evidence>
<evidence type="ECO:0000256" key="10">
    <source>
        <dbReference type="ARBA" id="ARBA00022490"/>
    </source>
</evidence>
<feature type="binding site" evidence="19">
    <location>
        <position position="169"/>
    </location>
    <ligand>
        <name>NAD(+)</name>
        <dbReference type="ChEBI" id="CHEBI:57540"/>
    </ligand>
</feature>
<dbReference type="CDD" id="cd08195">
    <property type="entry name" value="DHQS"/>
    <property type="match status" value="1"/>
</dbReference>
<keyword evidence="18 19" id="KW-0170">Cobalt</keyword>
<accession>A0A1U7CM39</accession>
<dbReference type="Pfam" id="PF24621">
    <property type="entry name" value="DHQS_C"/>
    <property type="match status" value="1"/>
</dbReference>
<comment type="catalytic activity">
    <reaction evidence="1 19">
        <text>7-phospho-2-dehydro-3-deoxy-D-arabino-heptonate = 3-dehydroquinate + phosphate</text>
        <dbReference type="Rhea" id="RHEA:21968"/>
        <dbReference type="ChEBI" id="CHEBI:32364"/>
        <dbReference type="ChEBI" id="CHEBI:43474"/>
        <dbReference type="ChEBI" id="CHEBI:58394"/>
        <dbReference type="EC" id="4.2.3.4"/>
    </reaction>
</comment>
<dbReference type="FunFam" id="3.40.50.1970:FF:000007">
    <property type="entry name" value="Pentafunctional AROM polypeptide"/>
    <property type="match status" value="1"/>
</dbReference>
<organism evidence="22 23">
    <name type="scientific">Paludisphaera borealis</name>
    <dbReference type="NCBI Taxonomy" id="1387353"/>
    <lineage>
        <taxon>Bacteria</taxon>
        <taxon>Pseudomonadati</taxon>
        <taxon>Planctomycetota</taxon>
        <taxon>Planctomycetia</taxon>
        <taxon>Isosphaerales</taxon>
        <taxon>Isosphaeraceae</taxon>
        <taxon>Paludisphaera</taxon>
    </lineage>
</organism>
<dbReference type="PIRSF" id="PIRSF001455">
    <property type="entry name" value="DHQ_synth"/>
    <property type="match status" value="1"/>
</dbReference>
<proteinExistence type="inferred from homology"/>
<dbReference type="Proteomes" id="UP000186309">
    <property type="component" value="Chromosome"/>
</dbReference>
<comment type="cofactor">
    <cofactor evidence="3">
        <name>Zn(2+)</name>
        <dbReference type="ChEBI" id="CHEBI:29105"/>
    </cofactor>
</comment>
<dbReference type="RefSeq" id="WP_237170780.1">
    <property type="nucleotide sequence ID" value="NZ_CP019082.1"/>
</dbReference>
<evidence type="ECO:0000256" key="2">
    <source>
        <dbReference type="ARBA" id="ARBA00001911"/>
    </source>
</evidence>
<dbReference type="InterPro" id="IPR050071">
    <property type="entry name" value="Dehydroquinate_synthase"/>
</dbReference>
<feature type="domain" description="3-dehydroquinate synthase C-terminal" evidence="21">
    <location>
        <begin position="199"/>
        <end position="344"/>
    </location>
</feature>
<dbReference type="GO" id="GO:0000166">
    <property type="term" value="F:nucleotide binding"/>
    <property type="evidence" value="ECO:0007669"/>
    <property type="project" value="UniProtKB-KW"/>
</dbReference>
<evidence type="ECO:0000256" key="19">
    <source>
        <dbReference type="HAMAP-Rule" id="MF_00110"/>
    </source>
</evidence>
<evidence type="ECO:0000256" key="12">
    <source>
        <dbReference type="ARBA" id="ARBA00022723"/>
    </source>
</evidence>
<dbReference type="SUPFAM" id="SSF56796">
    <property type="entry name" value="Dehydroquinate synthase-like"/>
    <property type="match status" value="1"/>
</dbReference>